<protein>
    <submittedName>
        <fullName evidence="1">Uncharacterized protein</fullName>
    </submittedName>
</protein>
<evidence type="ECO:0000313" key="2">
    <source>
        <dbReference type="Proteomes" id="UP000886595"/>
    </source>
</evidence>
<organism evidence="1 2">
    <name type="scientific">Brassica carinata</name>
    <name type="common">Ethiopian mustard</name>
    <name type="synonym">Abyssinian cabbage</name>
    <dbReference type="NCBI Taxonomy" id="52824"/>
    <lineage>
        <taxon>Eukaryota</taxon>
        <taxon>Viridiplantae</taxon>
        <taxon>Streptophyta</taxon>
        <taxon>Embryophyta</taxon>
        <taxon>Tracheophyta</taxon>
        <taxon>Spermatophyta</taxon>
        <taxon>Magnoliopsida</taxon>
        <taxon>eudicotyledons</taxon>
        <taxon>Gunneridae</taxon>
        <taxon>Pentapetalae</taxon>
        <taxon>rosids</taxon>
        <taxon>malvids</taxon>
        <taxon>Brassicales</taxon>
        <taxon>Brassicaceae</taxon>
        <taxon>Brassiceae</taxon>
        <taxon>Brassica</taxon>
    </lineage>
</organism>
<dbReference type="Proteomes" id="UP000886595">
    <property type="component" value="Unassembled WGS sequence"/>
</dbReference>
<sequence length="102" mass="12260">MSHIPRESVARMGKLVRSAKWGGGLWHCNEFREKKKAFDSSYLPWFDNCKCGNLIERSWNCLWQIDISKDESMCNRCFYIKELGCFFRDILPVTLFRDTRRW</sequence>
<dbReference type="AlphaFoldDB" id="A0A8X7WGC2"/>
<comment type="caution">
    <text evidence="1">The sequence shown here is derived from an EMBL/GenBank/DDBJ whole genome shotgun (WGS) entry which is preliminary data.</text>
</comment>
<accession>A0A8X7WGC2</accession>
<name>A0A8X7WGC2_BRACI</name>
<dbReference type="EMBL" id="JAAMPC010000002">
    <property type="protein sequence ID" value="KAG2328742.1"/>
    <property type="molecule type" value="Genomic_DNA"/>
</dbReference>
<keyword evidence="2" id="KW-1185">Reference proteome</keyword>
<proteinExistence type="predicted"/>
<gene>
    <name evidence="1" type="ORF">Bca52824_011470</name>
</gene>
<evidence type="ECO:0000313" key="1">
    <source>
        <dbReference type="EMBL" id="KAG2328742.1"/>
    </source>
</evidence>
<reference evidence="1 2" key="1">
    <citation type="submission" date="2020-02" db="EMBL/GenBank/DDBJ databases">
        <authorList>
            <person name="Ma Q."/>
            <person name="Huang Y."/>
            <person name="Song X."/>
            <person name="Pei D."/>
        </authorList>
    </citation>
    <scope>NUCLEOTIDE SEQUENCE [LARGE SCALE GENOMIC DNA]</scope>
    <source>
        <strain evidence="1">Sxm20200214</strain>
        <tissue evidence="1">Leaf</tissue>
    </source>
</reference>